<feature type="non-terminal residue" evidence="2">
    <location>
        <position position="1"/>
    </location>
</feature>
<sequence>RYQELQEGRQAGEVRAEEEARSAQRQGHAVQRRAEAEVAVVPPRLALLADRPRRLEYDVDERPAGVPLRGRAVPPPEAAGPDALGVDGHLVGLRVLPLPPAGRPVVRDGDVRRVEEVLDQERVVVWQVDLEVVDDVLRVAARGRVDVLQPSGAARRPPRAAGSTRTAPLVARELPPVVVALHVAVPQPSLAERRGPVRADVVGAPDGPAVGAPPEDERTAEDARGDDLGRLGRVRDVVRVGQGVPLLAPVVRDDPGGRVGGVPPGAAEATLLRTLGSLPAGGLALARALAQNPTKADRTQNSARDRLP</sequence>
<protein>
    <submittedName>
        <fullName evidence="2">Uncharacterized protein</fullName>
    </submittedName>
</protein>
<dbReference type="AlphaFoldDB" id="K0RX90"/>
<feature type="compositionally biased region" description="Low complexity" evidence="1">
    <location>
        <begin position="202"/>
        <end position="213"/>
    </location>
</feature>
<proteinExistence type="predicted"/>
<feature type="compositionally biased region" description="Basic and acidic residues" evidence="1">
    <location>
        <begin position="215"/>
        <end position="226"/>
    </location>
</feature>
<feature type="compositionally biased region" description="Basic and acidic residues" evidence="1">
    <location>
        <begin position="1"/>
        <end position="22"/>
    </location>
</feature>
<organism evidence="2 3">
    <name type="scientific">Thalassiosira oceanica</name>
    <name type="common">Marine diatom</name>
    <dbReference type="NCBI Taxonomy" id="159749"/>
    <lineage>
        <taxon>Eukaryota</taxon>
        <taxon>Sar</taxon>
        <taxon>Stramenopiles</taxon>
        <taxon>Ochrophyta</taxon>
        <taxon>Bacillariophyta</taxon>
        <taxon>Coscinodiscophyceae</taxon>
        <taxon>Thalassiosirophycidae</taxon>
        <taxon>Thalassiosirales</taxon>
        <taxon>Thalassiosiraceae</taxon>
        <taxon>Thalassiosira</taxon>
    </lineage>
</organism>
<evidence type="ECO:0000313" key="2">
    <source>
        <dbReference type="EMBL" id="EJK58398.1"/>
    </source>
</evidence>
<feature type="region of interest" description="Disordered" evidence="1">
    <location>
        <begin position="289"/>
        <end position="308"/>
    </location>
</feature>
<evidence type="ECO:0000313" key="3">
    <source>
        <dbReference type="Proteomes" id="UP000266841"/>
    </source>
</evidence>
<comment type="caution">
    <text evidence="2">The sequence shown here is derived from an EMBL/GenBank/DDBJ whole genome shotgun (WGS) entry which is preliminary data.</text>
</comment>
<name>K0RX90_THAOC</name>
<evidence type="ECO:0000256" key="1">
    <source>
        <dbReference type="SAM" id="MobiDB-lite"/>
    </source>
</evidence>
<accession>K0RX90</accession>
<dbReference type="Proteomes" id="UP000266841">
    <property type="component" value="Unassembled WGS sequence"/>
</dbReference>
<dbReference type="EMBL" id="AGNL01025293">
    <property type="protein sequence ID" value="EJK58398.1"/>
    <property type="molecule type" value="Genomic_DNA"/>
</dbReference>
<gene>
    <name evidence="2" type="ORF">THAOC_21479</name>
</gene>
<feature type="compositionally biased region" description="Basic and acidic residues" evidence="1">
    <location>
        <begin position="295"/>
        <end position="308"/>
    </location>
</feature>
<feature type="region of interest" description="Disordered" evidence="1">
    <location>
        <begin position="202"/>
        <end position="226"/>
    </location>
</feature>
<keyword evidence="3" id="KW-1185">Reference proteome</keyword>
<reference evidence="2 3" key="1">
    <citation type="journal article" date="2012" name="Genome Biol.">
        <title>Genome and low-iron response of an oceanic diatom adapted to chronic iron limitation.</title>
        <authorList>
            <person name="Lommer M."/>
            <person name="Specht M."/>
            <person name="Roy A.S."/>
            <person name="Kraemer L."/>
            <person name="Andreson R."/>
            <person name="Gutowska M.A."/>
            <person name="Wolf J."/>
            <person name="Bergner S.V."/>
            <person name="Schilhabel M.B."/>
            <person name="Klostermeier U.C."/>
            <person name="Beiko R.G."/>
            <person name="Rosenstiel P."/>
            <person name="Hippler M."/>
            <person name="Laroche J."/>
        </authorList>
    </citation>
    <scope>NUCLEOTIDE SEQUENCE [LARGE SCALE GENOMIC DNA]</scope>
    <source>
        <strain evidence="2 3">CCMP1005</strain>
    </source>
</reference>
<feature type="region of interest" description="Disordered" evidence="1">
    <location>
        <begin position="1"/>
        <end position="37"/>
    </location>
</feature>